<proteinExistence type="predicted"/>
<gene>
    <name evidence="4" type="ORF">LMG21510_01097</name>
</gene>
<evidence type="ECO:0000313" key="4">
    <source>
        <dbReference type="EMBL" id="CAG9168491.1"/>
    </source>
</evidence>
<feature type="domain" description="DUF4142" evidence="3">
    <location>
        <begin position="34"/>
        <end position="170"/>
    </location>
</feature>
<keyword evidence="2" id="KW-0732">Signal</keyword>
<protein>
    <recommendedName>
        <fullName evidence="3">DUF4142 domain-containing protein</fullName>
    </recommendedName>
</protein>
<name>A0ABN7Y7W6_9BURK</name>
<reference evidence="4 5" key="1">
    <citation type="submission" date="2021-08" db="EMBL/GenBank/DDBJ databases">
        <authorList>
            <person name="Peeters C."/>
        </authorList>
    </citation>
    <scope>NUCLEOTIDE SEQUENCE [LARGE SCALE GENOMIC DNA]</scope>
    <source>
        <strain evidence="4 5">LMG 21510</strain>
    </source>
</reference>
<sequence length="176" mass="18848">MTKPHRLAWFRFVAPLLLAAALPMQAARAAPASSDEEFMKKAAQSGQLEIEASKLAATKASNATVKSFAAQMVNDHTAADAELKRLASQKGVELPGSPPNDDQKKLEALGALSGATFDRQYAEEIGVKAHNEAVTLFRNASKSARDADIKAFAAKTLPALEHHLEMARKMAAQVPK</sequence>
<evidence type="ECO:0000313" key="5">
    <source>
        <dbReference type="Proteomes" id="UP000721236"/>
    </source>
</evidence>
<dbReference type="InterPro" id="IPR012347">
    <property type="entry name" value="Ferritin-like"/>
</dbReference>
<accession>A0ABN7Y7W6</accession>
<feature type="signal peptide" evidence="2">
    <location>
        <begin position="1"/>
        <end position="26"/>
    </location>
</feature>
<dbReference type="Gene3D" id="1.20.1260.10">
    <property type="match status" value="1"/>
</dbReference>
<dbReference type="InterPro" id="IPR025419">
    <property type="entry name" value="DUF4142"/>
</dbReference>
<organism evidence="4 5">
    <name type="scientific">Cupriavidus respiraculi</name>
    <dbReference type="NCBI Taxonomy" id="195930"/>
    <lineage>
        <taxon>Bacteria</taxon>
        <taxon>Pseudomonadati</taxon>
        <taxon>Pseudomonadota</taxon>
        <taxon>Betaproteobacteria</taxon>
        <taxon>Burkholderiales</taxon>
        <taxon>Burkholderiaceae</taxon>
        <taxon>Cupriavidus</taxon>
    </lineage>
</organism>
<dbReference type="EMBL" id="CAJZAH010000001">
    <property type="protein sequence ID" value="CAG9168491.1"/>
    <property type="molecule type" value="Genomic_DNA"/>
</dbReference>
<dbReference type="Proteomes" id="UP000721236">
    <property type="component" value="Unassembled WGS sequence"/>
</dbReference>
<keyword evidence="5" id="KW-1185">Reference proteome</keyword>
<evidence type="ECO:0000259" key="3">
    <source>
        <dbReference type="Pfam" id="PF13628"/>
    </source>
</evidence>
<dbReference type="PANTHER" id="PTHR38593:SF1">
    <property type="entry name" value="BLR2558 PROTEIN"/>
    <property type="match status" value="1"/>
</dbReference>
<feature type="region of interest" description="Disordered" evidence="1">
    <location>
        <begin position="84"/>
        <end position="104"/>
    </location>
</feature>
<evidence type="ECO:0000256" key="1">
    <source>
        <dbReference type="SAM" id="MobiDB-lite"/>
    </source>
</evidence>
<comment type="caution">
    <text evidence="4">The sequence shown here is derived from an EMBL/GenBank/DDBJ whole genome shotgun (WGS) entry which is preliminary data.</text>
</comment>
<evidence type="ECO:0000256" key="2">
    <source>
        <dbReference type="SAM" id="SignalP"/>
    </source>
</evidence>
<dbReference type="Pfam" id="PF13628">
    <property type="entry name" value="DUF4142"/>
    <property type="match status" value="1"/>
</dbReference>
<feature type="chain" id="PRO_5047163464" description="DUF4142 domain-containing protein" evidence="2">
    <location>
        <begin position="27"/>
        <end position="176"/>
    </location>
</feature>
<dbReference type="RefSeq" id="WP_224040165.1">
    <property type="nucleotide sequence ID" value="NZ_CAJZAH010000001.1"/>
</dbReference>
<dbReference type="PANTHER" id="PTHR38593">
    <property type="entry name" value="BLR2558 PROTEIN"/>
    <property type="match status" value="1"/>
</dbReference>